<dbReference type="PROSITE" id="PS01161">
    <property type="entry name" value="GLC_GALNAC_ISOMERASE"/>
    <property type="match status" value="1"/>
</dbReference>
<feature type="active site" description="For ring-opening step" evidence="3">
    <location>
        <position position="145"/>
    </location>
</feature>
<reference evidence="5 6" key="1">
    <citation type="submission" date="2018-07" db="EMBL/GenBank/DDBJ databases">
        <title>Brachybacteriurn paraconglorneratum KCTC 9916.</title>
        <authorList>
            <person name="Li Y."/>
        </authorList>
    </citation>
    <scope>NUCLEOTIDE SEQUENCE [LARGE SCALE GENOMIC DNA]</scope>
    <source>
        <strain evidence="5 6">KCTC 9916</strain>
    </source>
</reference>
<comment type="caution">
    <text evidence="3">Lacks conserved residue(s) required for the propagation of feature annotation.</text>
</comment>
<dbReference type="InterPro" id="IPR006148">
    <property type="entry name" value="Glc/Gal-6P_isomerase"/>
</dbReference>
<evidence type="ECO:0000313" key="6">
    <source>
        <dbReference type="Proteomes" id="UP000274327"/>
    </source>
</evidence>
<dbReference type="GO" id="GO:0005737">
    <property type="term" value="C:cytoplasm"/>
    <property type="evidence" value="ECO:0007669"/>
    <property type="project" value="TreeGrafter"/>
</dbReference>
<sequence>MQIHIVEDAAAGGVVVADEIQRVLEQADDRGPVLGLATGSSPLSAYQELIRRHREEGLSFADARAFLLDEYVGLPDEHEQSYHRFIRENLVYHIDLPEERVDSPDGTAEDPHAEAVAYDGRIRDAGGVDVQVLGIGSNGHIAFNEPGSSLGSRTRVVGLTRSTIADNSRYFASPEDVPIQALSQGLGTILEARRIVLVASGENKAAAIAQLVEGGISARWPATVLQMHPEVVVVADEAAASRLELHEDYRHERRLEEAERAARSH</sequence>
<feature type="active site" description="Proton acceptor; for ring-opening step" evidence="3">
    <location>
        <position position="140"/>
    </location>
</feature>
<dbReference type="InterPro" id="IPR018321">
    <property type="entry name" value="Glucosamine6P_isomerase_CS"/>
</dbReference>
<dbReference type="GO" id="GO:0042802">
    <property type="term" value="F:identical protein binding"/>
    <property type="evidence" value="ECO:0007669"/>
    <property type="project" value="TreeGrafter"/>
</dbReference>
<dbReference type="RefSeq" id="WP_126984315.1">
    <property type="nucleotide sequence ID" value="NZ_ML133851.1"/>
</dbReference>
<dbReference type="Proteomes" id="UP000274327">
    <property type="component" value="Unassembled WGS sequence"/>
</dbReference>
<dbReference type="InterPro" id="IPR037171">
    <property type="entry name" value="NagB/RpiA_transferase-like"/>
</dbReference>
<dbReference type="GO" id="GO:0006043">
    <property type="term" value="P:glucosamine catabolic process"/>
    <property type="evidence" value="ECO:0007669"/>
    <property type="project" value="TreeGrafter"/>
</dbReference>
<dbReference type="UniPathway" id="UPA00629">
    <property type="reaction ID" value="UER00684"/>
</dbReference>
<comment type="similarity">
    <text evidence="3">Belongs to the glucosamine/galactosamine-6-phosphate isomerase family. NagB subfamily.</text>
</comment>
<comment type="function">
    <text evidence="3">Catalyzes the reversible isomerization-deamination of glucosamine 6-phosphate (GlcN6P) to form fructose 6-phosphate (Fru6P) and ammonium ion.</text>
</comment>
<organism evidence="5 6">
    <name type="scientific">Brachybacterium paraconglomeratum</name>
    <dbReference type="NCBI Taxonomy" id="173362"/>
    <lineage>
        <taxon>Bacteria</taxon>
        <taxon>Bacillati</taxon>
        <taxon>Actinomycetota</taxon>
        <taxon>Actinomycetes</taxon>
        <taxon>Micrococcales</taxon>
        <taxon>Dermabacteraceae</taxon>
        <taxon>Brachybacterium</taxon>
    </lineage>
</organism>
<evidence type="ECO:0000313" key="5">
    <source>
        <dbReference type="EMBL" id="RRR19846.1"/>
    </source>
</evidence>
<evidence type="ECO:0000256" key="2">
    <source>
        <dbReference type="ARBA" id="ARBA00023277"/>
    </source>
</evidence>
<dbReference type="SUPFAM" id="SSF100950">
    <property type="entry name" value="NagB/RpiA/CoA transferase-like"/>
    <property type="match status" value="1"/>
</dbReference>
<evidence type="ECO:0000256" key="3">
    <source>
        <dbReference type="HAMAP-Rule" id="MF_01241"/>
    </source>
</evidence>
<dbReference type="GO" id="GO:0004342">
    <property type="term" value="F:glucosamine-6-phosphate deaminase activity"/>
    <property type="evidence" value="ECO:0007669"/>
    <property type="project" value="UniProtKB-UniRule"/>
</dbReference>
<dbReference type="CDD" id="cd01399">
    <property type="entry name" value="GlcN6P_deaminase"/>
    <property type="match status" value="1"/>
</dbReference>
<dbReference type="PANTHER" id="PTHR11280:SF5">
    <property type="entry name" value="GLUCOSAMINE-6-PHOSPHATE ISOMERASE"/>
    <property type="match status" value="1"/>
</dbReference>
<feature type="active site" description="Proton acceptor; for enolization step" evidence="3">
    <location>
        <position position="69"/>
    </location>
</feature>
<dbReference type="NCBIfam" id="TIGR00502">
    <property type="entry name" value="nagB"/>
    <property type="match status" value="1"/>
</dbReference>
<comment type="caution">
    <text evidence="5">The sequence shown here is derived from an EMBL/GenBank/DDBJ whole genome shotgun (WGS) entry which is preliminary data.</text>
</comment>
<dbReference type="EMBL" id="QOCI01000001">
    <property type="protein sequence ID" value="RRR19846.1"/>
    <property type="molecule type" value="Genomic_DNA"/>
</dbReference>
<feature type="active site" description="For ring-opening step" evidence="3">
    <location>
        <position position="138"/>
    </location>
</feature>
<evidence type="ECO:0000259" key="4">
    <source>
        <dbReference type="Pfam" id="PF01182"/>
    </source>
</evidence>
<dbReference type="PANTHER" id="PTHR11280">
    <property type="entry name" value="GLUCOSAMINE-6-PHOSPHATE ISOMERASE"/>
    <property type="match status" value="1"/>
</dbReference>
<comment type="pathway">
    <text evidence="3">Amino-sugar metabolism; N-acetylneuraminate degradation; D-fructose 6-phosphate from N-acetylneuraminate: step 5/5.</text>
</comment>
<dbReference type="HAMAP" id="MF_01241">
    <property type="entry name" value="GlcN6P_deamin"/>
    <property type="match status" value="1"/>
</dbReference>
<feature type="domain" description="Glucosamine/galactosamine-6-phosphate isomerase" evidence="4">
    <location>
        <begin position="16"/>
        <end position="228"/>
    </location>
</feature>
<dbReference type="GO" id="GO:0019262">
    <property type="term" value="P:N-acetylneuraminate catabolic process"/>
    <property type="evidence" value="ECO:0007669"/>
    <property type="project" value="UniProtKB-UniRule"/>
</dbReference>
<dbReference type="GO" id="GO:0006046">
    <property type="term" value="P:N-acetylglucosamine catabolic process"/>
    <property type="evidence" value="ECO:0007669"/>
    <property type="project" value="UniProtKB-UniRule"/>
</dbReference>
<dbReference type="InterPro" id="IPR004547">
    <property type="entry name" value="Glucosamine6P_isomerase"/>
</dbReference>
<name>A0A3R8X7U8_9MICO</name>
<gene>
    <name evidence="3 5" type="primary">nagB</name>
    <name evidence="5" type="ORF">DS079_00030</name>
</gene>
<keyword evidence="6" id="KW-1185">Reference proteome</keyword>
<dbReference type="NCBIfam" id="NF001684">
    <property type="entry name" value="PRK00443.1-4"/>
    <property type="match status" value="1"/>
</dbReference>
<dbReference type="EC" id="3.5.99.6" evidence="3"/>
<proteinExistence type="inferred from homology"/>
<dbReference type="GO" id="GO:0005975">
    <property type="term" value="P:carbohydrate metabolic process"/>
    <property type="evidence" value="ECO:0007669"/>
    <property type="project" value="InterPro"/>
</dbReference>
<evidence type="ECO:0000256" key="1">
    <source>
        <dbReference type="ARBA" id="ARBA00022801"/>
    </source>
</evidence>
<dbReference type="Gene3D" id="3.40.50.1360">
    <property type="match status" value="1"/>
</dbReference>
<protein>
    <recommendedName>
        <fullName evidence="3">Glucosamine-6-phosphate deaminase</fullName>
        <ecNumber evidence="3">3.5.99.6</ecNumber>
    </recommendedName>
    <alternativeName>
        <fullName evidence="3">GlcN6P deaminase</fullName>
        <shortName evidence="3">GNPDA</shortName>
    </alternativeName>
    <alternativeName>
        <fullName evidence="3">Glucosamine-6-phosphate isomerase</fullName>
    </alternativeName>
</protein>
<comment type="catalytic activity">
    <reaction evidence="3">
        <text>alpha-D-glucosamine 6-phosphate + H2O = beta-D-fructose 6-phosphate + NH4(+)</text>
        <dbReference type="Rhea" id="RHEA:12172"/>
        <dbReference type="ChEBI" id="CHEBI:15377"/>
        <dbReference type="ChEBI" id="CHEBI:28938"/>
        <dbReference type="ChEBI" id="CHEBI:57634"/>
        <dbReference type="ChEBI" id="CHEBI:75989"/>
        <dbReference type="EC" id="3.5.99.6"/>
    </reaction>
</comment>
<dbReference type="Pfam" id="PF01182">
    <property type="entry name" value="Glucosamine_iso"/>
    <property type="match status" value="1"/>
</dbReference>
<dbReference type="AlphaFoldDB" id="A0A3R8X7U8"/>
<dbReference type="GeneID" id="78119419"/>
<keyword evidence="1 3" id="KW-0378">Hydrolase</keyword>
<keyword evidence="2 3" id="KW-0119">Carbohydrate metabolism</keyword>
<accession>A0A3R8X7U8</accession>